<gene>
    <name evidence="6" type="ORF">K8V08_02835</name>
</gene>
<organism evidence="6 7">
    <name type="scientific">Brevibacterium senegalense</name>
    <dbReference type="NCBI Taxonomy" id="1033736"/>
    <lineage>
        <taxon>Bacteria</taxon>
        <taxon>Bacillati</taxon>
        <taxon>Actinomycetota</taxon>
        <taxon>Actinomycetes</taxon>
        <taxon>Micrococcales</taxon>
        <taxon>Brevibacteriaceae</taxon>
        <taxon>Brevibacterium</taxon>
    </lineage>
</organism>
<keyword evidence="3 5" id="KW-1133">Transmembrane helix</keyword>
<reference evidence="6" key="2">
    <citation type="submission" date="2021-09" db="EMBL/GenBank/DDBJ databases">
        <authorList>
            <person name="Gilroy R."/>
        </authorList>
    </citation>
    <scope>NUCLEOTIDE SEQUENCE</scope>
    <source>
        <strain evidence="6">ChiGjej5B5-7349</strain>
    </source>
</reference>
<protein>
    <submittedName>
        <fullName evidence="6">Energy-coupling factor transporter transmembrane protein EcfT</fullName>
    </submittedName>
</protein>
<evidence type="ECO:0000256" key="1">
    <source>
        <dbReference type="ARBA" id="ARBA00004141"/>
    </source>
</evidence>
<feature type="transmembrane region" description="Helical" evidence="5">
    <location>
        <begin position="71"/>
        <end position="88"/>
    </location>
</feature>
<evidence type="ECO:0000256" key="2">
    <source>
        <dbReference type="ARBA" id="ARBA00022692"/>
    </source>
</evidence>
<name>A0A921SMI2_9MICO</name>
<feature type="transmembrane region" description="Helical" evidence="5">
    <location>
        <begin position="94"/>
        <end position="113"/>
    </location>
</feature>
<sequence length="203" mass="21575">MRARQRFLGRRVPGDSWLHRTPAWVKLAAVAVMSLVVLLTRDAVVNAGLIGLLVVLALTARLPARELAAPVLRIWLIVAGVLLIHLWLTDWLTGVRIASTIVACVLAAALLMLTTTIGELITVFETLAYPLRWVGLPPEATGLAAGLVIRSLPVLADLARVSGDSARARGLDTSLTARTVPLVLGAVKHAQDTGRALEARGLG</sequence>
<evidence type="ECO:0000313" key="6">
    <source>
        <dbReference type="EMBL" id="HJG79330.1"/>
    </source>
</evidence>
<dbReference type="AlphaFoldDB" id="A0A921SMI2"/>
<dbReference type="InterPro" id="IPR003339">
    <property type="entry name" value="ABC/ECF_trnsptr_transmembrane"/>
</dbReference>
<dbReference type="Proteomes" id="UP000784435">
    <property type="component" value="Unassembled WGS sequence"/>
</dbReference>
<keyword evidence="2 5" id="KW-0812">Transmembrane</keyword>
<reference evidence="6" key="1">
    <citation type="journal article" date="2021" name="PeerJ">
        <title>Extensive microbial diversity within the chicken gut microbiome revealed by metagenomics and culture.</title>
        <authorList>
            <person name="Gilroy R."/>
            <person name="Ravi A."/>
            <person name="Getino M."/>
            <person name="Pursley I."/>
            <person name="Horton D.L."/>
            <person name="Alikhan N.F."/>
            <person name="Baker D."/>
            <person name="Gharbi K."/>
            <person name="Hall N."/>
            <person name="Watson M."/>
            <person name="Adriaenssens E.M."/>
            <person name="Foster-Nyarko E."/>
            <person name="Jarju S."/>
            <person name="Secka A."/>
            <person name="Antonio M."/>
            <person name="Oren A."/>
            <person name="Chaudhuri R.R."/>
            <person name="La Ragione R."/>
            <person name="Hildebrand F."/>
            <person name="Pallen M.J."/>
        </authorList>
    </citation>
    <scope>NUCLEOTIDE SEQUENCE</scope>
    <source>
        <strain evidence="6">ChiGjej5B5-7349</strain>
    </source>
</reference>
<proteinExistence type="predicted"/>
<comment type="subcellular location">
    <subcellularLocation>
        <location evidence="1">Membrane</location>
        <topology evidence="1">Multi-pass membrane protein</topology>
    </subcellularLocation>
</comment>
<dbReference type="CDD" id="cd16914">
    <property type="entry name" value="EcfT"/>
    <property type="match status" value="1"/>
</dbReference>
<dbReference type="EMBL" id="DYUK01000065">
    <property type="protein sequence ID" value="HJG79330.1"/>
    <property type="molecule type" value="Genomic_DNA"/>
</dbReference>
<evidence type="ECO:0000256" key="4">
    <source>
        <dbReference type="ARBA" id="ARBA00023136"/>
    </source>
</evidence>
<keyword evidence="4 5" id="KW-0472">Membrane</keyword>
<dbReference type="Pfam" id="PF02361">
    <property type="entry name" value="CbiQ"/>
    <property type="match status" value="1"/>
</dbReference>
<accession>A0A921SMI2</accession>
<feature type="transmembrane region" description="Helical" evidence="5">
    <location>
        <begin position="45"/>
        <end position="64"/>
    </location>
</feature>
<dbReference type="GO" id="GO:0005886">
    <property type="term" value="C:plasma membrane"/>
    <property type="evidence" value="ECO:0007669"/>
    <property type="project" value="UniProtKB-ARBA"/>
</dbReference>
<evidence type="ECO:0000313" key="7">
    <source>
        <dbReference type="Proteomes" id="UP000784435"/>
    </source>
</evidence>
<comment type="caution">
    <text evidence="6">The sequence shown here is derived from an EMBL/GenBank/DDBJ whole genome shotgun (WGS) entry which is preliminary data.</text>
</comment>
<evidence type="ECO:0000256" key="3">
    <source>
        <dbReference type="ARBA" id="ARBA00022989"/>
    </source>
</evidence>
<evidence type="ECO:0000256" key="5">
    <source>
        <dbReference type="SAM" id="Phobius"/>
    </source>
</evidence>